<dbReference type="EnsemblMetazoa" id="OVOC4640.1">
    <property type="protein sequence ID" value="OVOC4640.1"/>
    <property type="gene ID" value="WBGene00241449"/>
</dbReference>
<name>A0A8R1XYQ1_ONCVO</name>
<evidence type="ECO:0000313" key="2">
    <source>
        <dbReference type="EnsemblMetazoa" id="OVOC4640.1"/>
    </source>
</evidence>
<reference evidence="2" key="2">
    <citation type="submission" date="2022-06" db="UniProtKB">
        <authorList>
            <consortium name="EnsemblMetazoa"/>
        </authorList>
    </citation>
    <scope>IDENTIFICATION</scope>
</reference>
<organism evidence="2 3">
    <name type="scientific">Onchocerca volvulus</name>
    <dbReference type="NCBI Taxonomy" id="6282"/>
    <lineage>
        <taxon>Eukaryota</taxon>
        <taxon>Metazoa</taxon>
        <taxon>Ecdysozoa</taxon>
        <taxon>Nematoda</taxon>
        <taxon>Chromadorea</taxon>
        <taxon>Rhabditida</taxon>
        <taxon>Spirurina</taxon>
        <taxon>Spiruromorpha</taxon>
        <taxon>Filarioidea</taxon>
        <taxon>Onchocercidae</taxon>
        <taxon>Onchocerca</taxon>
    </lineage>
</organism>
<proteinExistence type="predicted"/>
<keyword evidence="3" id="KW-1185">Reference proteome</keyword>
<feature type="region of interest" description="Disordered" evidence="1">
    <location>
        <begin position="1"/>
        <end position="24"/>
    </location>
</feature>
<reference evidence="3" key="1">
    <citation type="submission" date="2013-10" db="EMBL/GenBank/DDBJ databases">
        <title>Genome sequencing of Onchocerca volvulus.</title>
        <authorList>
            <person name="Cotton J."/>
            <person name="Tsai J."/>
            <person name="Stanley E."/>
            <person name="Tracey A."/>
            <person name="Holroyd N."/>
            <person name="Lustigman S."/>
            <person name="Berriman M."/>
        </authorList>
    </citation>
    <scope>NUCLEOTIDE SEQUENCE</scope>
</reference>
<sequence>MESNKSQVRKSSCNSTPNSRRQSLTAQLTRTARRFSAALAPHLIKLDPLPMLQNHEMLNIRLANVKQLQAAIQRYIIKNGVSFSPIDFEITDANDMRVLSISLHPEEMILSEGTRKILSIAFDGSDPDECGTVIATIKHPISGMRIFEFLKLRSSNIIQITSHVDQCDRCQIRLVSNSVFNSFAICSCFFARKKWEFIKENKIYAFIRYNGTFFDENSLRLEWVPQADNELRLIVIAFGMTQMVLDAYPSLSHIISEYNQKKIGL</sequence>
<dbReference type="AlphaFoldDB" id="A0A8R1XYQ1"/>
<accession>A0A8R1XYQ1</accession>
<dbReference type="Proteomes" id="UP000024404">
    <property type="component" value="Unassembled WGS sequence"/>
</dbReference>
<protein>
    <submittedName>
        <fullName evidence="2">Uncharacterized protein</fullName>
    </submittedName>
</protein>
<evidence type="ECO:0000313" key="3">
    <source>
        <dbReference type="Proteomes" id="UP000024404"/>
    </source>
</evidence>
<dbReference type="EMBL" id="CMVM020000142">
    <property type="status" value="NOT_ANNOTATED_CDS"/>
    <property type="molecule type" value="Genomic_DNA"/>
</dbReference>
<evidence type="ECO:0000256" key="1">
    <source>
        <dbReference type="SAM" id="MobiDB-lite"/>
    </source>
</evidence>